<feature type="compositionally biased region" description="Polar residues" evidence="2">
    <location>
        <begin position="359"/>
        <end position="370"/>
    </location>
</feature>
<dbReference type="InterPro" id="IPR004827">
    <property type="entry name" value="bZIP"/>
</dbReference>
<evidence type="ECO:0000256" key="2">
    <source>
        <dbReference type="SAM" id="MobiDB-lite"/>
    </source>
</evidence>
<evidence type="ECO:0000256" key="1">
    <source>
        <dbReference type="SAM" id="Coils"/>
    </source>
</evidence>
<dbReference type="AlphaFoldDB" id="A0A9P7NAR6"/>
<reference evidence="4" key="1">
    <citation type="journal article" date="2020" name="bioRxiv">
        <title>Whole genome comparisons of ergot fungi reveals the divergence and evolution of species within the genus Claviceps are the result of varying mechanisms driving genome evolution and host range expansion.</title>
        <authorList>
            <person name="Wyka S.A."/>
            <person name="Mondo S.J."/>
            <person name="Liu M."/>
            <person name="Dettman J."/>
            <person name="Nalam V."/>
            <person name="Broders K.D."/>
        </authorList>
    </citation>
    <scope>NUCLEOTIDE SEQUENCE</scope>
    <source>
        <strain evidence="4">CCC 602</strain>
    </source>
</reference>
<evidence type="ECO:0000313" key="4">
    <source>
        <dbReference type="EMBL" id="KAG6011309.1"/>
    </source>
</evidence>
<sequence length="488" mass="53287">MHSEDRRVLKRLSERGQSRSVIDLPLPSVKITSQDITNTFSTQSSHPPARPSVELDFSSATDSIRSSSLTTANISALDFSVFTTDSQSTWPTNFDSSLPVTSAHPPQSPPDHQQDFVLFDSPRPCQVAPNPSPLLSSQRSHSRPHRKQIRLVRADAREAQASQALGQYTSSSDDFNRFMHQAYASSASSPSVTFHRLQGIHSTRPPVPLFDQSTGTVHQRKPANMMNAAGLSTKPPHSQITKPVCLHDMPDVPDVYLDEFTPFEGGASLFPSPAVSSVMDNLCDKSSSASTMGTISPHDLVHDSMSAPTSGALTALTTPSSIFDESPDIDVFGVSPLFGSHEFDASCDWPLFPRDSSYQKDTQLPESEVTSAEARDDKVSTTEPALAVDNLSTTINSPASRGARQSSVGRVNSRRRKPLSPIIAPDVNDITAMKRHRNTLAARKSRQRKVLHLAALEARIAELEAERDHWEAESHHWKSLALSQSAAQ</sequence>
<feature type="region of interest" description="Disordered" evidence="2">
    <location>
        <begin position="358"/>
        <end position="381"/>
    </location>
</feature>
<accession>A0A9P7NAR6</accession>
<dbReference type="SUPFAM" id="SSF57959">
    <property type="entry name" value="Leucine zipper domain"/>
    <property type="match status" value="1"/>
</dbReference>
<proteinExistence type="predicted"/>
<dbReference type="GO" id="GO:0003700">
    <property type="term" value="F:DNA-binding transcription factor activity"/>
    <property type="evidence" value="ECO:0007669"/>
    <property type="project" value="InterPro"/>
</dbReference>
<protein>
    <recommendedName>
        <fullName evidence="3">BZIP domain-containing protein</fullName>
    </recommendedName>
</protein>
<dbReference type="PROSITE" id="PS00036">
    <property type="entry name" value="BZIP_BASIC"/>
    <property type="match status" value="1"/>
</dbReference>
<feature type="region of interest" description="Disordered" evidence="2">
    <location>
        <begin position="121"/>
        <end position="146"/>
    </location>
</feature>
<evidence type="ECO:0000259" key="3">
    <source>
        <dbReference type="PROSITE" id="PS00036"/>
    </source>
</evidence>
<dbReference type="Gene3D" id="3.30.160.60">
    <property type="entry name" value="Classic Zinc Finger"/>
    <property type="match status" value="1"/>
</dbReference>
<dbReference type="InterPro" id="IPR046347">
    <property type="entry name" value="bZIP_sf"/>
</dbReference>
<dbReference type="OrthoDB" id="5419235at2759"/>
<name>A0A9P7NAR6_9HYPO</name>
<keyword evidence="1" id="KW-0175">Coiled coil</keyword>
<gene>
    <name evidence="4" type="ORF">E4U43_008407</name>
</gene>
<feature type="coiled-coil region" evidence="1">
    <location>
        <begin position="446"/>
        <end position="473"/>
    </location>
</feature>
<feature type="compositionally biased region" description="Polar residues" evidence="2">
    <location>
        <begin position="395"/>
        <end position="410"/>
    </location>
</feature>
<dbReference type="EMBL" id="SRPW01000903">
    <property type="protein sequence ID" value="KAG6011309.1"/>
    <property type="molecule type" value="Genomic_DNA"/>
</dbReference>
<organism evidence="4 5">
    <name type="scientific">Claviceps pusilla</name>
    <dbReference type="NCBI Taxonomy" id="123648"/>
    <lineage>
        <taxon>Eukaryota</taxon>
        <taxon>Fungi</taxon>
        <taxon>Dikarya</taxon>
        <taxon>Ascomycota</taxon>
        <taxon>Pezizomycotina</taxon>
        <taxon>Sordariomycetes</taxon>
        <taxon>Hypocreomycetidae</taxon>
        <taxon>Hypocreales</taxon>
        <taxon>Clavicipitaceae</taxon>
        <taxon>Claviceps</taxon>
    </lineage>
</organism>
<keyword evidence="5" id="KW-1185">Reference proteome</keyword>
<evidence type="ECO:0000313" key="5">
    <source>
        <dbReference type="Proteomes" id="UP000748025"/>
    </source>
</evidence>
<feature type="region of interest" description="Disordered" evidence="2">
    <location>
        <begin position="395"/>
        <end position="420"/>
    </location>
</feature>
<dbReference type="Proteomes" id="UP000748025">
    <property type="component" value="Unassembled WGS sequence"/>
</dbReference>
<dbReference type="CDD" id="cd12193">
    <property type="entry name" value="bZIP_GCN4"/>
    <property type="match status" value="1"/>
</dbReference>
<feature type="domain" description="BZIP" evidence="3">
    <location>
        <begin position="434"/>
        <end position="448"/>
    </location>
</feature>
<comment type="caution">
    <text evidence="4">The sequence shown here is derived from an EMBL/GenBank/DDBJ whole genome shotgun (WGS) entry which is preliminary data.</text>
</comment>